<accession>A0A0B0H1Z0</accession>
<dbReference type="EMBL" id="JRAA01000003">
    <property type="protein sequence ID" value="KHF24238.1"/>
    <property type="molecule type" value="Genomic_DNA"/>
</dbReference>
<protein>
    <submittedName>
        <fullName evidence="1">Uncharacterized protein</fullName>
    </submittedName>
</protein>
<dbReference type="STRING" id="2340.JV46_24360"/>
<gene>
    <name evidence="1" type="ORF">JV46_24360</name>
</gene>
<proteinExistence type="predicted"/>
<dbReference type="Proteomes" id="UP000030856">
    <property type="component" value="Unassembled WGS sequence"/>
</dbReference>
<name>A0A0B0H1Z0_SOVGS</name>
<evidence type="ECO:0000313" key="2">
    <source>
        <dbReference type="Proteomes" id="UP000030856"/>
    </source>
</evidence>
<sequence>MSKKIIAIRSDGRLANQMFQLMLAFELKQLVPEAQIMGFSLPEWGLASQPLKPRTIQGNALLLPRHRFDFHQAAKALAEGLVNSIVIEGWGMRLEYFGSPSRYQQLFQTNTDFQPLSDKQLLINIRGEDILTGWHPSYYPLAYPFYEQIIDSTGLEPVFMGQIGPDNYSLALKKRFRGARFLRQGSAISDFQTIRHSKHVVLGISSFSWLASWLSETAINIHLPVAGLFDPRSGETDMLPVTDSRYHFYAVDFPDMQQRQSLDLETWANSADSNRLLAVDEINRMHQLTPGE</sequence>
<dbReference type="AlphaFoldDB" id="A0A0B0H1Z0"/>
<organism evidence="1 2">
    <name type="scientific">Solemya velum gill symbiont</name>
    <dbReference type="NCBI Taxonomy" id="2340"/>
    <lineage>
        <taxon>Bacteria</taxon>
        <taxon>Pseudomonadati</taxon>
        <taxon>Pseudomonadota</taxon>
        <taxon>Gammaproteobacteria</taxon>
        <taxon>sulfur-oxidizing symbionts</taxon>
    </lineage>
</organism>
<dbReference type="GeneID" id="86990448"/>
<reference evidence="1 2" key="1">
    <citation type="journal article" date="2014" name="BMC Genomics">
        <title>The genome of the intracellular bacterium of the coastal bivalve, Solemya velum: a blueprint for thriving in and out of symbiosis.</title>
        <authorList>
            <person name="Dmytrenko O."/>
            <person name="Russell S.L."/>
            <person name="Loo W.T."/>
            <person name="Fontanez K.M."/>
            <person name="Liao L."/>
            <person name="Roeselers G."/>
            <person name="Sharma R."/>
            <person name="Stewart F.J."/>
            <person name="Newton I.L."/>
            <person name="Woyke T."/>
            <person name="Wu D."/>
            <person name="Lang J.M."/>
            <person name="Eisen J.A."/>
            <person name="Cavanaugh C.M."/>
        </authorList>
    </citation>
    <scope>NUCLEOTIDE SEQUENCE [LARGE SCALE GENOMIC DNA]</scope>
    <source>
        <strain evidence="1 2">WH</strain>
    </source>
</reference>
<dbReference type="OrthoDB" id="456767at2"/>
<evidence type="ECO:0000313" key="1">
    <source>
        <dbReference type="EMBL" id="KHF24238.1"/>
    </source>
</evidence>
<dbReference type="eggNOG" id="ENOG5032TPE">
    <property type="taxonomic scope" value="Bacteria"/>
</dbReference>
<dbReference type="RefSeq" id="WP_052132301.1">
    <property type="nucleotide sequence ID" value="NZ_JRAA01000003.1"/>
</dbReference>
<keyword evidence="2" id="KW-1185">Reference proteome</keyword>
<comment type="caution">
    <text evidence="1">The sequence shown here is derived from an EMBL/GenBank/DDBJ whole genome shotgun (WGS) entry which is preliminary data.</text>
</comment>